<proteinExistence type="predicted"/>
<evidence type="ECO:0000313" key="1">
    <source>
        <dbReference type="EMBL" id="WKN36539.1"/>
    </source>
</evidence>
<organism evidence="1">
    <name type="scientific">Roseihalotalea indica</name>
    <dbReference type="NCBI Taxonomy" id="2867963"/>
    <lineage>
        <taxon>Bacteria</taxon>
        <taxon>Pseudomonadati</taxon>
        <taxon>Bacteroidota</taxon>
        <taxon>Cytophagia</taxon>
        <taxon>Cytophagales</taxon>
        <taxon>Catalimonadaceae</taxon>
        <taxon>Roseihalotalea</taxon>
    </lineage>
</organism>
<gene>
    <name evidence="1" type="ORF">K4G66_29695</name>
</gene>
<protein>
    <submittedName>
        <fullName evidence="1">Uncharacterized protein</fullName>
    </submittedName>
</protein>
<reference evidence="1" key="1">
    <citation type="journal article" date="2023" name="Comput. Struct. Biotechnol. J.">
        <title>Discovery of a novel marine Bacteroidetes with a rich repertoire of carbohydrate-active enzymes.</title>
        <authorList>
            <person name="Chen B."/>
            <person name="Liu G."/>
            <person name="Chen Q."/>
            <person name="Wang H."/>
            <person name="Liu L."/>
            <person name="Tang K."/>
        </authorList>
    </citation>
    <scope>NUCLEOTIDE SEQUENCE</scope>
    <source>
        <strain evidence="1">TK19036</strain>
    </source>
</reference>
<reference evidence="1" key="2">
    <citation type="journal article" date="2024" name="Antonie Van Leeuwenhoek">
        <title>Roseihalotalea indica gen. nov., sp. nov., a halophilic Bacteroidetes from mesopelagic Southwest Indian Ocean with higher carbohydrate metabolic potential.</title>
        <authorList>
            <person name="Chen B."/>
            <person name="Zhang M."/>
            <person name="Lin D."/>
            <person name="Ye J."/>
            <person name="Tang K."/>
        </authorList>
    </citation>
    <scope>NUCLEOTIDE SEQUENCE</scope>
    <source>
        <strain evidence="1">TK19036</strain>
    </source>
</reference>
<name>A0AA49GSJ1_9BACT</name>
<accession>A0AA49GSJ1</accession>
<dbReference type="AlphaFoldDB" id="A0AA49GSJ1"/>
<sequence>MENDPELNGKYLGTITKDFVVVSDTLKEASYQIRKRGFSDFPIFPISKVEIPVGNLLVGRGEMATNWHYYVTYLDEFLQRKLITNEAEFKQAYKDPDEFCCLFVVDQDFTNFLFIPYPND</sequence>
<dbReference type="EMBL" id="CP120682">
    <property type="protein sequence ID" value="WKN36539.1"/>
    <property type="molecule type" value="Genomic_DNA"/>
</dbReference>